<dbReference type="PATRIC" id="fig|1053226.3.peg.3985"/>
<organism evidence="1 2">
    <name type="scientific">Bacillus cereus VD048</name>
    <dbReference type="NCBI Taxonomy" id="1053226"/>
    <lineage>
        <taxon>Bacteria</taxon>
        <taxon>Bacillati</taxon>
        <taxon>Bacillota</taxon>
        <taxon>Bacilli</taxon>
        <taxon>Bacillales</taxon>
        <taxon>Bacillaceae</taxon>
        <taxon>Bacillus</taxon>
        <taxon>Bacillus cereus group</taxon>
    </lineage>
</organism>
<comment type="caution">
    <text evidence="1">The sequence shown here is derived from an EMBL/GenBank/DDBJ whole genome shotgun (WGS) entry which is preliminary data.</text>
</comment>
<reference evidence="1 2" key="1">
    <citation type="submission" date="2012-04" db="EMBL/GenBank/DDBJ databases">
        <title>The Genome Sequence of Bacillus cereus VD048.</title>
        <authorList>
            <consortium name="The Broad Institute Genome Sequencing Platform"/>
            <consortium name="The Broad Institute Genome Sequencing Center for Infectious Disease"/>
            <person name="Feldgarden M."/>
            <person name="Van der Auwera G.A."/>
            <person name="Mahillon J."/>
            <person name="Duprez V."/>
            <person name="Timmery S."/>
            <person name="Mattelet C."/>
            <person name="Dierick K."/>
            <person name="Sun M."/>
            <person name="Yu Z."/>
            <person name="Zhu L."/>
            <person name="Hu X."/>
            <person name="Shank E.B."/>
            <person name="Swiecicka I."/>
            <person name="Hansen B.M."/>
            <person name="Andrup L."/>
            <person name="Young S.K."/>
            <person name="Zeng Q."/>
            <person name="Gargeya S."/>
            <person name="Fitzgerald M."/>
            <person name="Haas B."/>
            <person name="Abouelleil A."/>
            <person name="Alvarado L."/>
            <person name="Arachchi H.M."/>
            <person name="Berlin A."/>
            <person name="Chapman S.B."/>
            <person name="Goldberg J."/>
            <person name="Griggs A."/>
            <person name="Gujja S."/>
            <person name="Hansen M."/>
            <person name="Howarth C."/>
            <person name="Imamovic A."/>
            <person name="Larimer J."/>
            <person name="McCowen C."/>
            <person name="Montmayeur A."/>
            <person name="Murphy C."/>
            <person name="Neiman D."/>
            <person name="Pearson M."/>
            <person name="Priest M."/>
            <person name="Roberts A."/>
            <person name="Saif S."/>
            <person name="Shea T."/>
            <person name="Sisk P."/>
            <person name="Sykes S."/>
            <person name="Wortman J."/>
            <person name="Nusbaum C."/>
            <person name="Birren B."/>
        </authorList>
    </citation>
    <scope>NUCLEOTIDE SEQUENCE [LARGE SCALE GENOMIC DNA]</scope>
    <source>
        <strain evidence="1 2">VD048</strain>
    </source>
</reference>
<accession>J8HU79</accession>
<name>J8HU79_BACCE</name>
<dbReference type="HOGENOM" id="CLU_160494_0_0_9"/>
<dbReference type="EMBL" id="AHEU01000026">
    <property type="protein sequence ID" value="EJR29580.1"/>
    <property type="molecule type" value="Genomic_DNA"/>
</dbReference>
<gene>
    <name evidence="1" type="ORF">IIG_03904</name>
</gene>
<sequence>MKAKAVVDYHMGSVVTAPLLEINDHAYWVCIAHIDFTNLNEMKISHVESYSKDHSEASPLLYENGKFRMDVRPIEFKNEEDYQKYFK</sequence>
<dbReference type="Proteomes" id="UP000006960">
    <property type="component" value="Unassembled WGS sequence"/>
</dbReference>
<protein>
    <submittedName>
        <fullName evidence="1">Uncharacterized protein</fullName>
    </submittedName>
</protein>
<evidence type="ECO:0000313" key="1">
    <source>
        <dbReference type="EMBL" id="EJR29580.1"/>
    </source>
</evidence>
<evidence type="ECO:0000313" key="2">
    <source>
        <dbReference type="Proteomes" id="UP000006960"/>
    </source>
</evidence>
<proteinExistence type="predicted"/>
<dbReference type="AlphaFoldDB" id="J8HU79"/>